<organism evidence="2 3">
    <name type="scientific">Methylotuvimicrobium buryatense</name>
    <name type="common">Methylomicrobium buryatense</name>
    <dbReference type="NCBI Taxonomy" id="95641"/>
    <lineage>
        <taxon>Bacteria</taxon>
        <taxon>Pseudomonadati</taxon>
        <taxon>Pseudomonadota</taxon>
        <taxon>Gammaproteobacteria</taxon>
        <taxon>Methylococcales</taxon>
        <taxon>Methylococcaceae</taxon>
        <taxon>Methylotuvimicrobium</taxon>
    </lineage>
</organism>
<accession>A0A4P9UL13</accession>
<feature type="compositionally biased region" description="Low complexity" evidence="1">
    <location>
        <begin position="105"/>
        <end position="122"/>
    </location>
</feature>
<dbReference type="KEGG" id="mbur:EQU24_01260"/>
<feature type="compositionally biased region" description="Polar residues" evidence="1">
    <location>
        <begin position="138"/>
        <end position="147"/>
    </location>
</feature>
<name>A0A4P9UL13_METBY</name>
<protein>
    <submittedName>
        <fullName evidence="2">Uncharacterized protein</fullName>
    </submittedName>
</protein>
<dbReference type="AlphaFoldDB" id="A0A4P9UL13"/>
<sequence length="163" mass="18067">MKTKLPPDHEISQNKSAFAESVDLALNSHRKTAKITVRDKLRLVNDELIKFKDTGISYRIICALLADKIGLYVSQQTLRDHCQQELGFGKRETGKSIAKKTLKRTSQATGQGTQSGSGKTQSITDERGTGQLSDAIRSHSTATDVKNQITEQTNKIFNALEDY</sequence>
<reference evidence="3" key="1">
    <citation type="journal article" date="2019" name="J. Bacteriol.">
        <title>A Mutagenic Screen Identifies a TonB-Dependent Receptor Required for the Lanthanide Metal Switch in the Type I Methanotroph 'Methylotuvimicrobium buryatense' 5GB1C.</title>
        <authorList>
            <person name="Groom J.D."/>
            <person name="Ford S.M."/>
            <person name="Pesesky M.W."/>
            <person name="Lidstrom M.E."/>
        </authorList>
    </citation>
    <scope>NUCLEOTIDE SEQUENCE [LARGE SCALE GENOMIC DNA]</scope>
    <source>
        <strain evidence="3">5GB1C</strain>
    </source>
</reference>
<feature type="region of interest" description="Disordered" evidence="1">
    <location>
        <begin position="97"/>
        <end position="147"/>
    </location>
</feature>
<dbReference type="RefSeq" id="WP_017841246.1">
    <property type="nucleotide sequence ID" value="NZ_CP035467.1"/>
</dbReference>
<gene>
    <name evidence="2" type="ORF">EQU24_01260</name>
</gene>
<dbReference type="EMBL" id="CP035467">
    <property type="protein sequence ID" value="QCW81033.1"/>
    <property type="molecule type" value="Genomic_DNA"/>
</dbReference>
<dbReference type="STRING" id="675511.GCA_000341735_02750"/>
<dbReference type="Proteomes" id="UP000305881">
    <property type="component" value="Chromosome"/>
</dbReference>
<evidence type="ECO:0000313" key="3">
    <source>
        <dbReference type="Proteomes" id="UP000305881"/>
    </source>
</evidence>
<keyword evidence="3" id="KW-1185">Reference proteome</keyword>
<proteinExistence type="predicted"/>
<evidence type="ECO:0000256" key="1">
    <source>
        <dbReference type="SAM" id="MobiDB-lite"/>
    </source>
</evidence>
<evidence type="ECO:0000313" key="2">
    <source>
        <dbReference type="EMBL" id="QCW81033.1"/>
    </source>
</evidence>